<evidence type="ECO:0000256" key="3">
    <source>
        <dbReference type="SAM" id="MobiDB-lite"/>
    </source>
</evidence>
<keyword evidence="8" id="KW-1185">Reference proteome</keyword>
<evidence type="ECO:0000259" key="6">
    <source>
        <dbReference type="PROSITE" id="PS00498"/>
    </source>
</evidence>
<feature type="compositionally biased region" description="Acidic residues" evidence="3">
    <location>
        <begin position="373"/>
        <end position="384"/>
    </location>
</feature>
<organism evidence="7 8">
    <name type="scientific">Pyronema omphalodes (strain CBS 100304)</name>
    <name type="common">Pyronema confluens</name>
    <dbReference type="NCBI Taxonomy" id="1076935"/>
    <lineage>
        <taxon>Eukaryota</taxon>
        <taxon>Fungi</taxon>
        <taxon>Dikarya</taxon>
        <taxon>Ascomycota</taxon>
        <taxon>Pezizomycotina</taxon>
        <taxon>Pezizomycetes</taxon>
        <taxon>Pezizales</taxon>
        <taxon>Pyronemataceae</taxon>
        <taxon>Pyronema</taxon>
    </lineage>
</organism>
<feature type="compositionally biased region" description="Basic and acidic residues" evidence="3">
    <location>
        <begin position="355"/>
        <end position="372"/>
    </location>
</feature>
<dbReference type="GO" id="GO:0016491">
    <property type="term" value="F:oxidoreductase activity"/>
    <property type="evidence" value="ECO:0007669"/>
    <property type="project" value="InterPro"/>
</dbReference>
<reference evidence="7 8" key="1">
    <citation type="journal article" date="2013" name="PLoS Genet.">
        <title>The genome and development-dependent transcriptomes of Pyronema confluens: a window into fungal evolution.</title>
        <authorList>
            <person name="Traeger S."/>
            <person name="Altegoer F."/>
            <person name="Freitag M."/>
            <person name="Gabaldon T."/>
            <person name="Kempken F."/>
            <person name="Kumar A."/>
            <person name="Marcet-Houben M."/>
            <person name="Poggeler S."/>
            <person name="Stajich J.E."/>
            <person name="Nowrousian M."/>
        </authorList>
    </citation>
    <scope>NUCLEOTIDE SEQUENCE [LARGE SCALE GENOMIC DNA]</scope>
    <source>
        <strain evidence="8">CBS 100304</strain>
        <tissue evidence="7">Vegetative mycelium</tissue>
    </source>
</reference>
<name>U4LM96_PYROM</name>
<dbReference type="PANTHER" id="PTHR11474">
    <property type="entry name" value="TYROSINASE FAMILY MEMBER"/>
    <property type="match status" value="1"/>
</dbReference>
<dbReference type="PANTHER" id="PTHR11474:SF126">
    <property type="entry name" value="TYROSINASE-LIKE PROTEIN TYR-1-RELATED"/>
    <property type="match status" value="1"/>
</dbReference>
<dbReference type="Pfam" id="PF00264">
    <property type="entry name" value="Tyrosinase"/>
    <property type="match status" value="1"/>
</dbReference>
<feature type="region of interest" description="Disordered" evidence="3">
    <location>
        <begin position="355"/>
        <end position="399"/>
    </location>
</feature>
<evidence type="ECO:0000313" key="7">
    <source>
        <dbReference type="EMBL" id="CCX32712.1"/>
    </source>
</evidence>
<dbReference type="STRING" id="1076935.U4LM96"/>
<dbReference type="GO" id="GO:0046872">
    <property type="term" value="F:metal ion binding"/>
    <property type="evidence" value="ECO:0007669"/>
    <property type="project" value="UniProtKB-KW"/>
</dbReference>
<dbReference type="eggNOG" id="ENOG502S31Y">
    <property type="taxonomic scope" value="Eukaryota"/>
</dbReference>
<evidence type="ECO:0000256" key="1">
    <source>
        <dbReference type="ARBA" id="ARBA00022723"/>
    </source>
</evidence>
<dbReference type="InterPro" id="IPR050316">
    <property type="entry name" value="Tyrosinase/Hemocyanin"/>
</dbReference>
<evidence type="ECO:0000259" key="5">
    <source>
        <dbReference type="PROSITE" id="PS00497"/>
    </source>
</evidence>
<keyword evidence="2" id="KW-0186">Copper</keyword>
<dbReference type="PROSITE" id="PS00497">
    <property type="entry name" value="TYROSINASE_1"/>
    <property type="match status" value="1"/>
</dbReference>
<keyword evidence="1" id="KW-0479">Metal-binding</keyword>
<sequence length="399" mass="44455">MVSVRSALALAVAFLASTSAARPHGLLEELLGDVTAGAPHSHPQDGPSWDALMKIANVQPSLEGMLPAKTGPCVEKLQRRAWSDLSKSEKKEYIDAELCLMKLPQKTNLGGKTRYDDLVKSHQLQAFLVHGDGLFLPFHRLQMHAHERALREECGYTGAQPYWDEEGEAGHFSTSEIFDEVYGFGGDGTGTGGCIETGPFKDYTLSTGLGYLNYDHCIIRKINDRESRLTAKKYVDACLALPTFAEAWPCIGRNPHNGGHRAVGGEMANPISSPGDPLFYLHHTFLDRVWWRWQALDKENRIKDIAGYTSNPEPPTGYVDAKLNTVLNMYGVTPNATVADVMDIGGDLLCHEYVDPQRKGGKKESWGKKEEKEEKEDEKEEKEDEKDKKDEETDDEDEE</sequence>
<dbReference type="InterPro" id="IPR008922">
    <property type="entry name" value="Di-copper_centre_dom_sf"/>
</dbReference>
<keyword evidence="4" id="KW-0732">Signal</keyword>
<protein>
    <submittedName>
        <fullName evidence="7">Similar to Tyrosinase acc. no. P55023</fullName>
    </submittedName>
</protein>
<evidence type="ECO:0000256" key="4">
    <source>
        <dbReference type="SAM" id="SignalP"/>
    </source>
</evidence>
<feature type="domain" description="Tyrosinase copper-binding" evidence="5">
    <location>
        <begin position="130"/>
        <end position="147"/>
    </location>
</feature>
<accession>U4LM96</accession>
<dbReference type="Proteomes" id="UP000018144">
    <property type="component" value="Unassembled WGS sequence"/>
</dbReference>
<dbReference type="Gene3D" id="1.10.1280.10">
    <property type="entry name" value="Di-copper center containing domain from catechol oxidase"/>
    <property type="match status" value="1"/>
</dbReference>
<feature type="domain" description="Tyrosinase copper-binding" evidence="6">
    <location>
        <begin position="276"/>
        <end position="287"/>
    </location>
</feature>
<dbReference type="SUPFAM" id="SSF48056">
    <property type="entry name" value="Di-copper centre-containing domain"/>
    <property type="match status" value="1"/>
</dbReference>
<dbReference type="EMBL" id="HF935907">
    <property type="protein sequence ID" value="CCX32712.1"/>
    <property type="molecule type" value="Genomic_DNA"/>
</dbReference>
<feature type="signal peptide" evidence="4">
    <location>
        <begin position="1"/>
        <end position="20"/>
    </location>
</feature>
<feature type="chain" id="PRO_5004651574" evidence="4">
    <location>
        <begin position="21"/>
        <end position="399"/>
    </location>
</feature>
<evidence type="ECO:0000313" key="8">
    <source>
        <dbReference type="Proteomes" id="UP000018144"/>
    </source>
</evidence>
<dbReference type="PRINTS" id="PR00092">
    <property type="entry name" value="TYROSINASE"/>
</dbReference>
<gene>
    <name evidence="7" type="ORF">PCON_13563</name>
</gene>
<dbReference type="PROSITE" id="PS00498">
    <property type="entry name" value="TYROSINASE_2"/>
    <property type="match status" value="1"/>
</dbReference>
<dbReference type="InterPro" id="IPR002227">
    <property type="entry name" value="Tyrosinase_Cu-bd"/>
</dbReference>
<dbReference type="OrthoDB" id="6132182at2759"/>
<dbReference type="OMA" id="SCIENGP"/>
<proteinExistence type="predicted"/>
<dbReference type="AlphaFoldDB" id="U4LM96"/>
<evidence type="ECO:0000256" key="2">
    <source>
        <dbReference type="ARBA" id="ARBA00023008"/>
    </source>
</evidence>